<dbReference type="InterPro" id="IPR050655">
    <property type="entry name" value="Plant_B3_domain"/>
</dbReference>
<evidence type="ECO:0000256" key="2">
    <source>
        <dbReference type="ARBA" id="ARBA00023015"/>
    </source>
</evidence>
<evidence type="ECO:0000256" key="5">
    <source>
        <dbReference type="ARBA" id="ARBA00023242"/>
    </source>
</evidence>
<feature type="compositionally biased region" description="Acidic residues" evidence="6">
    <location>
        <begin position="177"/>
        <end position="186"/>
    </location>
</feature>
<name>A0AAF0V2D1_SOLVR</name>
<dbReference type="GO" id="GO:0005634">
    <property type="term" value="C:nucleus"/>
    <property type="evidence" value="ECO:0007669"/>
    <property type="project" value="UniProtKB-SubCell"/>
</dbReference>
<accession>A0AAF0V2D1</accession>
<dbReference type="PANTHER" id="PTHR31920">
    <property type="entry name" value="B3 DOMAIN-CONTAINING"/>
    <property type="match status" value="1"/>
</dbReference>
<feature type="domain" description="TF-B3" evidence="7">
    <location>
        <begin position="38"/>
        <end position="98"/>
    </location>
</feature>
<evidence type="ECO:0000256" key="3">
    <source>
        <dbReference type="ARBA" id="ARBA00023125"/>
    </source>
</evidence>
<dbReference type="InterPro" id="IPR003340">
    <property type="entry name" value="B3_DNA-bd"/>
</dbReference>
<evidence type="ECO:0000313" key="9">
    <source>
        <dbReference type="Proteomes" id="UP001234989"/>
    </source>
</evidence>
<proteinExistence type="predicted"/>
<feature type="compositionally biased region" description="Basic and acidic residues" evidence="6">
    <location>
        <begin position="188"/>
        <end position="204"/>
    </location>
</feature>
<reference evidence="8" key="1">
    <citation type="submission" date="2023-08" db="EMBL/GenBank/DDBJ databases">
        <title>A de novo genome assembly of Solanum verrucosum Schlechtendal, a Mexican diploid species geographically isolated from the other diploid A-genome species in potato relatives.</title>
        <authorList>
            <person name="Hosaka K."/>
        </authorList>
    </citation>
    <scope>NUCLEOTIDE SEQUENCE</scope>
    <source>
        <tissue evidence="8">Young leaves</tissue>
    </source>
</reference>
<evidence type="ECO:0000259" key="7">
    <source>
        <dbReference type="PROSITE" id="PS50863"/>
    </source>
</evidence>
<dbReference type="AlphaFoldDB" id="A0AAF0V2D1"/>
<dbReference type="PANTHER" id="PTHR31920:SF74">
    <property type="entry name" value="TF-B3 DOMAIN-CONTAINING PROTEIN"/>
    <property type="match status" value="1"/>
</dbReference>
<keyword evidence="3" id="KW-0238">DNA-binding</keyword>
<feature type="region of interest" description="Disordered" evidence="6">
    <location>
        <begin position="177"/>
        <end position="206"/>
    </location>
</feature>
<feature type="domain" description="TF-B3" evidence="7">
    <location>
        <begin position="212"/>
        <end position="306"/>
    </location>
</feature>
<evidence type="ECO:0000256" key="1">
    <source>
        <dbReference type="ARBA" id="ARBA00004123"/>
    </source>
</evidence>
<dbReference type="EMBL" id="CP133622">
    <property type="protein sequence ID" value="WMV55451.1"/>
    <property type="molecule type" value="Genomic_DNA"/>
</dbReference>
<evidence type="ECO:0000256" key="6">
    <source>
        <dbReference type="SAM" id="MobiDB-lite"/>
    </source>
</evidence>
<dbReference type="InterPro" id="IPR015300">
    <property type="entry name" value="DNA-bd_pseudobarrel_sf"/>
</dbReference>
<dbReference type="PROSITE" id="PS50863">
    <property type="entry name" value="B3"/>
    <property type="match status" value="2"/>
</dbReference>
<feature type="non-terminal residue" evidence="8">
    <location>
        <position position="1"/>
    </location>
</feature>
<dbReference type="CDD" id="cd10017">
    <property type="entry name" value="B3_DNA"/>
    <property type="match status" value="2"/>
</dbReference>
<dbReference type="Pfam" id="PF02362">
    <property type="entry name" value="B3"/>
    <property type="match status" value="2"/>
</dbReference>
<dbReference type="Proteomes" id="UP001234989">
    <property type="component" value="Chromosome 11"/>
</dbReference>
<keyword evidence="5" id="KW-0539">Nucleus</keyword>
<dbReference type="Gene3D" id="2.40.330.10">
    <property type="entry name" value="DNA-binding pseudobarrel domain"/>
    <property type="match status" value="2"/>
</dbReference>
<dbReference type="GO" id="GO:0003677">
    <property type="term" value="F:DNA binding"/>
    <property type="evidence" value="ECO:0007669"/>
    <property type="project" value="UniProtKB-KW"/>
</dbReference>
<evidence type="ECO:0000313" key="8">
    <source>
        <dbReference type="EMBL" id="WMV55451.1"/>
    </source>
</evidence>
<dbReference type="SUPFAM" id="SSF101936">
    <property type="entry name" value="DNA-binding pseudobarrel domain"/>
    <property type="match status" value="2"/>
</dbReference>
<keyword evidence="2" id="KW-0805">Transcription regulation</keyword>
<keyword evidence="4" id="KW-0804">Transcription</keyword>
<sequence>STSVFVPCCMILNSNVFCIQRISVVFAERHCKDMLNHVFLQAPYGKAWKVEVEHSQGQIWLVKGWKEFSDYYAISIRQFLIFGYNARDHFDVTIFDMSTTEIEYPIEDIESDDSIDFLDHSAENLSHGPLVEKRRRKRQEGEEQDAIRVNLQTNANVIEEEEEDIPVNLQTNANALEEEESQDQEVGEANHRSEEVGSKNDSRHSMVNLTGDTPYFEIAIKRHTTYMTIPMRFAKRTNIVNMKNMRLANEDGKEWGVEIEYTERRAIIKRGWTKFRKDNKIASGETIRFKLIQGRVANVLQVQKIPTPHSLRYY</sequence>
<protein>
    <recommendedName>
        <fullName evidence="7">TF-B3 domain-containing protein</fullName>
    </recommendedName>
</protein>
<evidence type="ECO:0000256" key="4">
    <source>
        <dbReference type="ARBA" id="ARBA00023163"/>
    </source>
</evidence>
<dbReference type="SMART" id="SM01019">
    <property type="entry name" value="B3"/>
    <property type="match status" value="2"/>
</dbReference>
<organism evidence="8 9">
    <name type="scientific">Solanum verrucosum</name>
    <dbReference type="NCBI Taxonomy" id="315347"/>
    <lineage>
        <taxon>Eukaryota</taxon>
        <taxon>Viridiplantae</taxon>
        <taxon>Streptophyta</taxon>
        <taxon>Embryophyta</taxon>
        <taxon>Tracheophyta</taxon>
        <taxon>Spermatophyta</taxon>
        <taxon>Magnoliopsida</taxon>
        <taxon>eudicotyledons</taxon>
        <taxon>Gunneridae</taxon>
        <taxon>Pentapetalae</taxon>
        <taxon>asterids</taxon>
        <taxon>lamiids</taxon>
        <taxon>Solanales</taxon>
        <taxon>Solanaceae</taxon>
        <taxon>Solanoideae</taxon>
        <taxon>Solaneae</taxon>
        <taxon>Solanum</taxon>
    </lineage>
</organism>
<gene>
    <name evidence="8" type="ORF">MTR67_048836</name>
</gene>
<comment type="subcellular location">
    <subcellularLocation>
        <location evidence="1">Nucleus</location>
    </subcellularLocation>
</comment>
<keyword evidence="9" id="KW-1185">Reference proteome</keyword>